<evidence type="ECO:0000256" key="1">
    <source>
        <dbReference type="SAM" id="MobiDB-lite"/>
    </source>
</evidence>
<dbReference type="Proteomes" id="UP001371305">
    <property type="component" value="Unassembled WGS sequence"/>
</dbReference>
<evidence type="ECO:0000313" key="2">
    <source>
        <dbReference type="EMBL" id="MEK7951727.1"/>
    </source>
</evidence>
<protein>
    <submittedName>
        <fullName evidence="2">DUF935 family protein</fullName>
    </submittedName>
</protein>
<proteinExistence type="predicted"/>
<reference evidence="2 3" key="1">
    <citation type="submission" date="2024-04" db="EMBL/GenBank/DDBJ databases">
        <title>Luteolibacter sp. isolated from soil.</title>
        <authorList>
            <person name="An J."/>
        </authorList>
    </citation>
    <scope>NUCLEOTIDE SEQUENCE [LARGE SCALE GENOMIC DNA]</scope>
    <source>
        <strain evidence="2 3">Y139</strain>
    </source>
</reference>
<name>A0ABU9AY93_9BACT</name>
<organism evidence="2 3">
    <name type="scientific">Luteolibacter soli</name>
    <dbReference type="NCBI Taxonomy" id="3135280"/>
    <lineage>
        <taxon>Bacteria</taxon>
        <taxon>Pseudomonadati</taxon>
        <taxon>Verrucomicrobiota</taxon>
        <taxon>Verrucomicrobiia</taxon>
        <taxon>Verrucomicrobiales</taxon>
        <taxon>Verrucomicrobiaceae</taxon>
        <taxon>Luteolibacter</taxon>
    </lineage>
</organism>
<accession>A0ABU9AY93</accession>
<comment type="caution">
    <text evidence="2">The sequence shown here is derived from an EMBL/GenBank/DDBJ whole genome shotgun (WGS) entry which is preliminary data.</text>
</comment>
<feature type="compositionally biased region" description="Basic and acidic residues" evidence="1">
    <location>
        <begin position="445"/>
        <end position="455"/>
    </location>
</feature>
<feature type="compositionally biased region" description="Basic and acidic residues" evidence="1">
    <location>
        <begin position="478"/>
        <end position="491"/>
    </location>
</feature>
<keyword evidence="3" id="KW-1185">Reference proteome</keyword>
<feature type="compositionally biased region" description="Gly residues" evidence="1">
    <location>
        <begin position="536"/>
        <end position="554"/>
    </location>
</feature>
<sequence length="688" mass="75051">MNAASTEGRHPSMGLRARPAGLLEDDGSIIVPMARDRLLEIFERVQRPGEVASTLEGALTGQLWQQQMLFQAMVDTWPRLQKALREVKLAARKAPWRVEAYARRGEKAKAGAEKLAREVEEMVWGMKPDPVRGLKGFEGTVEELAMGYFMGHHVLEPHWKRNAEGMVAPVSTLPVPPRFYGYPLLEDGVDRLMLDRSGSMAGVGGAALEDFPRHRFLIAVNGGHSGHPAQAAPLRVLTGYWLAAVYGLKWFMQFAQLFGIPFRWATYPEGDAKAKAELAAMMGNLGSQGWAAFKQGVEMNFLESGKGGGNLAQAELLRLADEQCDVFVLGQTLTSSQGDSGSQALGNVHMEVRREVVEGVCDFVGEILTHQLIPAMVAANYGESRTDLPGLWAKWPEPRDEAAMAQRDRELGLLDGKMPVERAWLYERHGVPVPASDAELFKAEKPEARDQRPEGEPGAGGRGLVEERTAEAQRSQRKRGEEGDGTLKDEGGTLNSEWEEEEGEDEPGREDDDDDATGYVVEAAFNPDQPRVPKGAPGGKGGEWTKSGGGGGLGEVPSTRQGASGADARKNRGGGNDGNGKQPRGGAHGKVKGVPGRESHHMPADSVSPIPREQGPSISMKEEHHWVTESNGSSKKAKAYRARQKALIEQGRFREAQQMDIDDVRSKFGDEYDGLMQEMQGYTTKIGF</sequence>
<gene>
    <name evidence="2" type="ORF">WKV53_14510</name>
</gene>
<evidence type="ECO:0000313" key="3">
    <source>
        <dbReference type="Proteomes" id="UP001371305"/>
    </source>
</evidence>
<feature type="compositionally biased region" description="Acidic residues" evidence="1">
    <location>
        <begin position="497"/>
        <end position="516"/>
    </location>
</feature>
<dbReference type="InterPro" id="IPR009279">
    <property type="entry name" value="Portal_Mu"/>
</dbReference>
<dbReference type="Pfam" id="PF06074">
    <property type="entry name" value="Portal_Mu"/>
    <property type="match status" value="1"/>
</dbReference>
<feature type="region of interest" description="Disordered" evidence="1">
    <location>
        <begin position="445"/>
        <end position="638"/>
    </location>
</feature>
<dbReference type="EMBL" id="JBBUKT010000005">
    <property type="protein sequence ID" value="MEK7951727.1"/>
    <property type="molecule type" value="Genomic_DNA"/>
</dbReference>